<name>A0ACB9P9L3_BAUVA</name>
<evidence type="ECO:0000313" key="2">
    <source>
        <dbReference type="Proteomes" id="UP000828941"/>
    </source>
</evidence>
<evidence type="ECO:0000313" key="1">
    <source>
        <dbReference type="EMBL" id="KAI4345026.1"/>
    </source>
</evidence>
<keyword evidence="2" id="KW-1185">Reference proteome</keyword>
<accession>A0ACB9P9L3</accession>
<reference evidence="1 2" key="1">
    <citation type="journal article" date="2022" name="DNA Res.">
        <title>Chromosomal-level genome assembly of the orchid tree Bauhinia variegata (Leguminosae; Cercidoideae) supports the allotetraploid origin hypothesis of Bauhinia.</title>
        <authorList>
            <person name="Zhong Y."/>
            <person name="Chen Y."/>
            <person name="Zheng D."/>
            <person name="Pang J."/>
            <person name="Liu Y."/>
            <person name="Luo S."/>
            <person name="Meng S."/>
            <person name="Qian L."/>
            <person name="Wei D."/>
            <person name="Dai S."/>
            <person name="Zhou R."/>
        </authorList>
    </citation>
    <scope>NUCLEOTIDE SEQUENCE [LARGE SCALE GENOMIC DNA]</scope>
    <source>
        <strain evidence="1">BV-YZ2020</strain>
    </source>
</reference>
<protein>
    <submittedName>
        <fullName evidence="1">Uncharacterized protein</fullName>
    </submittedName>
</protein>
<proteinExistence type="predicted"/>
<dbReference type="EMBL" id="CM039430">
    <property type="protein sequence ID" value="KAI4345026.1"/>
    <property type="molecule type" value="Genomic_DNA"/>
</dbReference>
<dbReference type="Proteomes" id="UP000828941">
    <property type="component" value="Chromosome 5"/>
</dbReference>
<sequence length="100" mass="10492">MYFSISTALAGAIVGAAIGGWLNDTFGWKKATLNANVIFVFGVVVMTAAPDPYVLIVEGHATAIPKPPIPPSQAGLGDDKCNLNIKNFPALVNASMYSRL</sequence>
<comment type="caution">
    <text evidence="1">The sequence shown here is derived from an EMBL/GenBank/DDBJ whole genome shotgun (WGS) entry which is preliminary data.</text>
</comment>
<gene>
    <name evidence="1" type="ORF">L6164_012195</name>
</gene>
<organism evidence="1 2">
    <name type="scientific">Bauhinia variegata</name>
    <name type="common">Purple orchid tree</name>
    <name type="synonym">Phanera variegata</name>
    <dbReference type="NCBI Taxonomy" id="167791"/>
    <lineage>
        <taxon>Eukaryota</taxon>
        <taxon>Viridiplantae</taxon>
        <taxon>Streptophyta</taxon>
        <taxon>Embryophyta</taxon>
        <taxon>Tracheophyta</taxon>
        <taxon>Spermatophyta</taxon>
        <taxon>Magnoliopsida</taxon>
        <taxon>eudicotyledons</taxon>
        <taxon>Gunneridae</taxon>
        <taxon>Pentapetalae</taxon>
        <taxon>rosids</taxon>
        <taxon>fabids</taxon>
        <taxon>Fabales</taxon>
        <taxon>Fabaceae</taxon>
        <taxon>Cercidoideae</taxon>
        <taxon>Cercideae</taxon>
        <taxon>Bauhiniinae</taxon>
        <taxon>Bauhinia</taxon>
    </lineage>
</organism>